<comment type="caution">
    <text evidence="2">The sequence shown here is derived from an EMBL/GenBank/DDBJ whole genome shotgun (WGS) entry which is preliminary data.</text>
</comment>
<feature type="region of interest" description="Disordered" evidence="1">
    <location>
        <begin position="169"/>
        <end position="245"/>
    </location>
</feature>
<feature type="compositionally biased region" description="Polar residues" evidence="1">
    <location>
        <begin position="169"/>
        <end position="181"/>
    </location>
</feature>
<reference evidence="2 3" key="1">
    <citation type="journal article" date="2019" name="Nat. Ecol. Evol.">
        <title>Megaphylogeny resolves global patterns of mushroom evolution.</title>
        <authorList>
            <person name="Varga T."/>
            <person name="Krizsan K."/>
            <person name="Foldi C."/>
            <person name="Dima B."/>
            <person name="Sanchez-Garcia M."/>
            <person name="Sanchez-Ramirez S."/>
            <person name="Szollosi G.J."/>
            <person name="Szarkandi J.G."/>
            <person name="Papp V."/>
            <person name="Albert L."/>
            <person name="Andreopoulos W."/>
            <person name="Angelini C."/>
            <person name="Antonin V."/>
            <person name="Barry K.W."/>
            <person name="Bougher N.L."/>
            <person name="Buchanan P."/>
            <person name="Buyck B."/>
            <person name="Bense V."/>
            <person name="Catcheside P."/>
            <person name="Chovatia M."/>
            <person name="Cooper J."/>
            <person name="Damon W."/>
            <person name="Desjardin D."/>
            <person name="Finy P."/>
            <person name="Geml J."/>
            <person name="Haridas S."/>
            <person name="Hughes K."/>
            <person name="Justo A."/>
            <person name="Karasinski D."/>
            <person name="Kautmanova I."/>
            <person name="Kiss B."/>
            <person name="Kocsube S."/>
            <person name="Kotiranta H."/>
            <person name="LaButti K.M."/>
            <person name="Lechner B.E."/>
            <person name="Liimatainen K."/>
            <person name="Lipzen A."/>
            <person name="Lukacs Z."/>
            <person name="Mihaltcheva S."/>
            <person name="Morgado L.N."/>
            <person name="Niskanen T."/>
            <person name="Noordeloos M.E."/>
            <person name="Ohm R.A."/>
            <person name="Ortiz-Santana B."/>
            <person name="Ovrebo C."/>
            <person name="Racz N."/>
            <person name="Riley R."/>
            <person name="Savchenko A."/>
            <person name="Shiryaev A."/>
            <person name="Soop K."/>
            <person name="Spirin V."/>
            <person name="Szebenyi C."/>
            <person name="Tomsovsky M."/>
            <person name="Tulloss R.E."/>
            <person name="Uehling J."/>
            <person name="Grigoriev I.V."/>
            <person name="Vagvolgyi C."/>
            <person name="Papp T."/>
            <person name="Martin F.M."/>
            <person name="Miettinen O."/>
            <person name="Hibbett D.S."/>
            <person name="Nagy L.G."/>
        </authorList>
    </citation>
    <scope>NUCLEOTIDE SEQUENCE [LARGE SCALE GENOMIC DNA]</scope>
    <source>
        <strain evidence="2 3">FP101781</strain>
    </source>
</reference>
<proteinExistence type="predicted"/>
<protein>
    <submittedName>
        <fullName evidence="2">Uncharacterized protein</fullName>
    </submittedName>
</protein>
<sequence length="432" mass="48819">MSSKRRVRSVLTASDWETICSWRDENRHLPNQEVIAYFSKEENGALRFKTRTLQEHMAMWRKLHGKLDSRSKKTKARATALSRLQEDSEWMQVFAFADAHPGYSIRGLWLHFEERGLVNVCEGTFRWKIRDRSRIEERAREFVLQKEKLGFETGIDFIEYRTEYRDLPTTSQVPEATTSLALSEETTRPSIEVVGRGVTDYSTPSLLVSQGSTSPSKGLSREDSSVITPTPALPARLKRNRSKLTDNSDTAGVVLDSYSGIEKRPLSYNTTSSSSSSSPLPSRTSSYDEATSPLSPVLKRAPSSPELESRLGTQLEQLGLRIAALESCLRRIAYAIDQNLTYYSSQGMAQAWRVHKVGFLQNERSIPNLLPTSKDTDVARVRDTSTRSVSLTIMIHNESTSTSGKRNPYKSGKYGRNDLQELEMCNERLESL</sequence>
<keyword evidence="3" id="KW-1185">Reference proteome</keyword>
<evidence type="ECO:0000256" key="1">
    <source>
        <dbReference type="SAM" id="MobiDB-lite"/>
    </source>
</evidence>
<gene>
    <name evidence="2" type="ORF">FA13DRAFT_1773750</name>
</gene>
<organism evidence="2 3">
    <name type="scientific">Coprinellus micaceus</name>
    <name type="common">Glistening ink-cap mushroom</name>
    <name type="synonym">Coprinus micaceus</name>
    <dbReference type="NCBI Taxonomy" id="71717"/>
    <lineage>
        <taxon>Eukaryota</taxon>
        <taxon>Fungi</taxon>
        <taxon>Dikarya</taxon>
        <taxon>Basidiomycota</taxon>
        <taxon>Agaricomycotina</taxon>
        <taxon>Agaricomycetes</taxon>
        <taxon>Agaricomycetidae</taxon>
        <taxon>Agaricales</taxon>
        <taxon>Agaricineae</taxon>
        <taxon>Psathyrellaceae</taxon>
        <taxon>Coprinellus</taxon>
    </lineage>
</organism>
<dbReference type="Proteomes" id="UP000298030">
    <property type="component" value="Unassembled WGS sequence"/>
</dbReference>
<name>A0A4Y7TE09_COPMI</name>
<dbReference type="EMBL" id="QPFP01000015">
    <property type="protein sequence ID" value="TEB32405.1"/>
    <property type="molecule type" value="Genomic_DNA"/>
</dbReference>
<evidence type="ECO:0000313" key="3">
    <source>
        <dbReference type="Proteomes" id="UP000298030"/>
    </source>
</evidence>
<feature type="compositionally biased region" description="Polar residues" evidence="1">
    <location>
        <begin position="200"/>
        <end position="217"/>
    </location>
</feature>
<accession>A0A4Y7TE09</accession>
<evidence type="ECO:0000313" key="2">
    <source>
        <dbReference type="EMBL" id="TEB32405.1"/>
    </source>
</evidence>
<dbReference type="AlphaFoldDB" id="A0A4Y7TE09"/>
<feature type="compositionally biased region" description="Low complexity" evidence="1">
    <location>
        <begin position="266"/>
        <end position="287"/>
    </location>
</feature>
<feature type="region of interest" description="Disordered" evidence="1">
    <location>
        <begin position="265"/>
        <end position="305"/>
    </location>
</feature>